<feature type="domain" description="AB hydrolase-1" evidence="1">
    <location>
        <begin position="28"/>
        <end position="274"/>
    </location>
</feature>
<dbReference type="InterPro" id="IPR029058">
    <property type="entry name" value="AB_hydrolase_fold"/>
</dbReference>
<organism evidence="2">
    <name type="scientific">freshwater metagenome</name>
    <dbReference type="NCBI Taxonomy" id="449393"/>
    <lineage>
        <taxon>unclassified sequences</taxon>
        <taxon>metagenomes</taxon>
        <taxon>ecological metagenomes</taxon>
    </lineage>
</organism>
<dbReference type="AlphaFoldDB" id="A0A6J6XSF0"/>
<dbReference type="PANTHER" id="PTHR43433:SF1">
    <property type="entry name" value="BLL5160 PROTEIN"/>
    <property type="match status" value="1"/>
</dbReference>
<dbReference type="SUPFAM" id="SSF53474">
    <property type="entry name" value="alpha/beta-Hydrolases"/>
    <property type="match status" value="1"/>
</dbReference>
<dbReference type="EMBL" id="CAFBON010000039">
    <property type="protein sequence ID" value="CAB4981096.1"/>
    <property type="molecule type" value="Genomic_DNA"/>
</dbReference>
<proteinExistence type="predicted"/>
<dbReference type="Pfam" id="PF12697">
    <property type="entry name" value="Abhydrolase_6"/>
    <property type="match status" value="1"/>
</dbReference>
<protein>
    <submittedName>
        <fullName evidence="2">Unannotated protein</fullName>
    </submittedName>
</protein>
<sequence length="291" mass="31196">MTSAELRIPSTDGVDLALHDLGGEGRPVLLCHATGFHARAYQPFVRHLASAYHVWGFDFRGHGSSTPPADEHFTWAGMADDVRAAVDAVNAQEGTPGQPLLAIGHSMGGAAILIAELARPNTFEQAYLYEPIVFLADWERTVEENNAMSGPARKRREVFPSRAEAMWRYASRRPLGDLQSDCLAAYVEHGFTDLPDGTVRLACRAEHEARTFEAAGLLTSEGCAGVKIPVVVAVGGADGMSNTVQMAGPAAAALPYGRLKEYAHLGHFGPLQDPFTIAVDVRDTFGAGRVS</sequence>
<dbReference type="InterPro" id="IPR000073">
    <property type="entry name" value="AB_hydrolase_1"/>
</dbReference>
<dbReference type="Gene3D" id="3.40.50.1820">
    <property type="entry name" value="alpha/beta hydrolase"/>
    <property type="match status" value="1"/>
</dbReference>
<accession>A0A6J6XSF0</accession>
<evidence type="ECO:0000259" key="1">
    <source>
        <dbReference type="Pfam" id="PF12697"/>
    </source>
</evidence>
<reference evidence="2" key="1">
    <citation type="submission" date="2020-05" db="EMBL/GenBank/DDBJ databases">
        <authorList>
            <person name="Chiriac C."/>
            <person name="Salcher M."/>
            <person name="Ghai R."/>
            <person name="Kavagutti S V."/>
        </authorList>
    </citation>
    <scope>NUCLEOTIDE SEQUENCE</scope>
</reference>
<dbReference type="PANTHER" id="PTHR43433">
    <property type="entry name" value="HYDROLASE, ALPHA/BETA FOLD FAMILY PROTEIN"/>
    <property type="match status" value="1"/>
</dbReference>
<gene>
    <name evidence="2" type="ORF">UFOPK3001_00686</name>
    <name evidence="3" type="ORF">UFOPK3954_00547</name>
</gene>
<dbReference type="InterPro" id="IPR050471">
    <property type="entry name" value="AB_hydrolase"/>
</dbReference>
<evidence type="ECO:0000313" key="2">
    <source>
        <dbReference type="EMBL" id="CAB4796747.1"/>
    </source>
</evidence>
<dbReference type="EMBL" id="CAFAAJ010000032">
    <property type="protein sequence ID" value="CAB4796747.1"/>
    <property type="molecule type" value="Genomic_DNA"/>
</dbReference>
<name>A0A6J6XSF0_9ZZZZ</name>
<evidence type="ECO:0000313" key="3">
    <source>
        <dbReference type="EMBL" id="CAB4981096.1"/>
    </source>
</evidence>